<sequence length="213" mass="23052">MLSQVQLRDFKPDVVICPHCTQHLMGVKDVQWAADCVSFTYGCAGCGHEIDRPVADEAIPASWSNAKAAPTPGSEPAPAADVTLMGDHPFPFRKSQESSRPFAFEANDAVADSKAAMDDLSADIDNDGDSEDMTDHHAEPAPFGSMRLLPPNPSWLDAPVFGQRSTLTPKQVFDTGRRDSERRDSERLDAPVPDAAVTTRASALLRDVSIFSL</sequence>
<feature type="region of interest" description="Disordered" evidence="1">
    <location>
        <begin position="120"/>
        <end position="140"/>
    </location>
</feature>
<reference evidence="2 3" key="1">
    <citation type="submission" date="2018-06" db="EMBL/GenBank/DDBJ databases">
        <authorList>
            <consortium name="Pathogen Informatics"/>
            <person name="Doyle S."/>
        </authorList>
    </citation>
    <scope>NUCLEOTIDE SEQUENCE [LARGE SCALE GENOMIC DNA]</scope>
    <source>
        <strain evidence="2 3">NCTC12722</strain>
    </source>
</reference>
<dbReference type="RefSeq" id="WP_002716079.1">
    <property type="nucleotide sequence ID" value="NZ_UFSI01000001.1"/>
</dbReference>
<evidence type="ECO:0000313" key="2">
    <source>
        <dbReference type="EMBL" id="SUU85253.1"/>
    </source>
</evidence>
<dbReference type="OrthoDB" id="8127293at2"/>
<gene>
    <name evidence="2" type="ORF">NCTC12722_02464</name>
</gene>
<feature type="compositionally biased region" description="Acidic residues" evidence="1">
    <location>
        <begin position="120"/>
        <end position="132"/>
    </location>
</feature>
<feature type="region of interest" description="Disordered" evidence="1">
    <location>
        <begin position="166"/>
        <end position="193"/>
    </location>
</feature>
<feature type="compositionally biased region" description="Basic and acidic residues" evidence="1">
    <location>
        <begin position="175"/>
        <end position="189"/>
    </location>
</feature>
<evidence type="ECO:0000256" key="1">
    <source>
        <dbReference type="SAM" id="MobiDB-lite"/>
    </source>
</evidence>
<protein>
    <submittedName>
        <fullName evidence="2">Uncharacterized protein</fullName>
    </submittedName>
</protein>
<dbReference type="Proteomes" id="UP000254343">
    <property type="component" value="Unassembled WGS sequence"/>
</dbReference>
<name>A0A380WA14_AFIFE</name>
<dbReference type="EMBL" id="UIGB01000001">
    <property type="protein sequence ID" value="SUU85253.1"/>
    <property type="molecule type" value="Genomic_DNA"/>
</dbReference>
<evidence type="ECO:0000313" key="3">
    <source>
        <dbReference type="Proteomes" id="UP000254343"/>
    </source>
</evidence>
<dbReference type="AlphaFoldDB" id="A0A380WA14"/>
<proteinExistence type="predicted"/>
<accession>A0A380WA14</accession>
<organism evidence="2 3">
    <name type="scientific">Afipia felis</name>
    <name type="common">Cat scratch disease bacillus</name>
    <dbReference type="NCBI Taxonomy" id="1035"/>
    <lineage>
        <taxon>Bacteria</taxon>
        <taxon>Pseudomonadati</taxon>
        <taxon>Pseudomonadota</taxon>
        <taxon>Alphaproteobacteria</taxon>
        <taxon>Hyphomicrobiales</taxon>
        <taxon>Nitrobacteraceae</taxon>
        <taxon>Afipia</taxon>
    </lineage>
</organism>